<dbReference type="PANTHER" id="PTHR46060">
    <property type="entry name" value="MARINER MOS1 TRANSPOSASE-LIKE PROTEIN"/>
    <property type="match status" value="1"/>
</dbReference>
<dbReference type="Gene3D" id="3.30.420.10">
    <property type="entry name" value="Ribonuclease H-like superfamily/Ribonuclease H"/>
    <property type="match status" value="1"/>
</dbReference>
<proteinExistence type="predicted"/>
<dbReference type="PANTHER" id="PTHR46060:SF1">
    <property type="entry name" value="MARINER MOS1 TRANSPOSASE-LIKE PROTEIN"/>
    <property type="match status" value="1"/>
</dbReference>
<evidence type="ECO:0000313" key="2">
    <source>
        <dbReference type="EMBL" id="GBO28253.1"/>
    </source>
</evidence>
<evidence type="ECO:0008006" key="6">
    <source>
        <dbReference type="Google" id="ProtNLM"/>
    </source>
</evidence>
<sequence length="132" mass="15073">NQSIGQYLSVPKDSFSNPPTSRRLEKVVVVDRPKMMKFKASSLAEGWFADNDKRSCFLSDFTGLRRAILTLGDVFIHDNTRPHNTVVTQQLLEQFKWDVSDHPTYSPDLATSDFHFFPVLKNYLGGPKLPEK</sequence>
<dbReference type="InterPro" id="IPR052709">
    <property type="entry name" value="Transposase-MT_Hybrid"/>
</dbReference>
<comment type="caution">
    <text evidence="4">The sequence shown here is derived from an EMBL/GenBank/DDBJ whole genome shotgun (WGS) entry which is preliminary data.</text>
</comment>
<feature type="non-terminal residue" evidence="4">
    <location>
        <position position="1"/>
    </location>
</feature>
<dbReference type="EMBL" id="BGPR01051456">
    <property type="protein sequence ID" value="GBO28406.1"/>
    <property type="molecule type" value="Genomic_DNA"/>
</dbReference>
<reference evidence="4 5" key="1">
    <citation type="journal article" date="2019" name="Sci. Rep.">
        <title>Orb-weaving spider Araneus ventricosus genome elucidates the spidroin gene catalogue.</title>
        <authorList>
            <person name="Kono N."/>
            <person name="Nakamura H."/>
            <person name="Ohtoshi R."/>
            <person name="Moran D.A.P."/>
            <person name="Shinohara A."/>
            <person name="Yoshida Y."/>
            <person name="Fujiwara M."/>
            <person name="Mori M."/>
            <person name="Tomita M."/>
            <person name="Arakawa K."/>
        </authorList>
    </citation>
    <scope>NUCLEOTIDE SEQUENCE [LARGE SCALE GENOMIC DNA]</scope>
</reference>
<name>A0A4Y2VVT7_ARAVE</name>
<keyword evidence="5" id="KW-1185">Reference proteome</keyword>
<dbReference type="EMBL" id="BGPR01051287">
    <property type="protein sequence ID" value="GBO28253.1"/>
    <property type="molecule type" value="Genomic_DNA"/>
</dbReference>
<protein>
    <recommendedName>
        <fullName evidence="6">Histone-lysine N-methyltransferase SETMAR</fullName>
    </recommendedName>
</protein>
<dbReference type="EMBL" id="BGPR01051301">
    <property type="protein sequence ID" value="GBO28266.1"/>
    <property type="molecule type" value="Genomic_DNA"/>
</dbReference>
<evidence type="ECO:0000313" key="4">
    <source>
        <dbReference type="EMBL" id="GBO28406.1"/>
    </source>
</evidence>
<feature type="region of interest" description="Disordered" evidence="1">
    <location>
        <begin position="1"/>
        <end position="20"/>
    </location>
</feature>
<dbReference type="Proteomes" id="UP000499080">
    <property type="component" value="Unassembled WGS sequence"/>
</dbReference>
<evidence type="ECO:0000256" key="1">
    <source>
        <dbReference type="SAM" id="MobiDB-lite"/>
    </source>
</evidence>
<dbReference type="GO" id="GO:0003676">
    <property type="term" value="F:nucleic acid binding"/>
    <property type="evidence" value="ECO:0007669"/>
    <property type="project" value="InterPro"/>
</dbReference>
<dbReference type="InterPro" id="IPR036397">
    <property type="entry name" value="RNaseH_sf"/>
</dbReference>
<organism evidence="4 5">
    <name type="scientific">Araneus ventricosus</name>
    <name type="common">Orbweaver spider</name>
    <name type="synonym">Epeira ventricosa</name>
    <dbReference type="NCBI Taxonomy" id="182803"/>
    <lineage>
        <taxon>Eukaryota</taxon>
        <taxon>Metazoa</taxon>
        <taxon>Ecdysozoa</taxon>
        <taxon>Arthropoda</taxon>
        <taxon>Chelicerata</taxon>
        <taxon>Arachnida</taxon>
        <taxon>Araneae</taxon>
        <taxon>Araneomorphae</taxon>
        <taxon>Entelegynae</taxon>
        <taxon>Araneoidea</taxon>
        <taxon>Araneidae</taxon>
        <taxon>Araneus</taxon>
    </lineage>
</organism>
<evidence type="ECO:0000313" key="5">
    <source>
        <dbReference type="Proteomes" id="UP000499080"/>
    </source>
</evidence>
<accession>A0A4Y2VVT7</accession>
<gene>
    <name evidence="4" type="ORF">AVEN_138735_1</name>
    <name evidence="3" type="ORF">AVEN_234719_1</name>
    <name evidence="2" type="ORF">AVEN_57032_1</name>
</gene>
<dbReference type="AlphaFoldDB" id="A0A4Y2VVT7"/>
<evidence type="ECO:0000313" key="3">
    <source>
        <dbReference type="EMBL" id="GBO28266.1"/>
    </source>
</evidence>